<protein>
    <recommendedName>
        <fullName evidence="3">Sulfate transporter</fullName>
    </recommendedName>
</protein>
<accession>A0A1F6G636</accession>
<evidence type="ECO:0000313" key="2">
    <source>
        <dbReference type="Proteomes" id="UP000178449"/>
    </source>
</evidence>
<proteinExistence type="predicted"/>
<dbReference type="EMBL" id="MFNE01000047">
    <property type="protein sequence ID" value="OGG93574.1"/>
    <property type="molecule type" value="Genomic_DNA"/>
</dbReference>
<dbReference type="AlphaFoldDB" id="A0A1F6G636"/>
<comment type="caution">
    <text evidence="1">The sequence shown here is derived from an EMBL/GenBank/DDBJ whole genome shotgun (WGS) entry which is preliminary data.</text>
</comment>
<reference evidence="1 2" key="1">
    <citation type="journal article" date="2016" name="Nat. Commun.">
        <title>Thousands of microbial genomes shed light on interconnected biogeochemical processes in an aquifer system.</title>
        <authorList>
            <person name="Anantharaman K."/>
            <person name="Brown C.T."/>
            <person name="Hug L.A."/>
            <person name="Sharon I."/>
            <person name="Castelle C.J."/>
            <person name="Probst A.J."/>
            <person name="Thomas B.C."/>
            <person name="Singh A."/>
            <person name="Wilkins M.J."/>
            <person name="Karaoz U."/>
            <person name="Brodie E.L."/>
            <person name="Williams K.H."/>
            <person name="Hubbard S.S."/>
            <person name="Banfield J.F."/>
        </authorList>
    </citation>
    <scope>NUCLEOTIDE SEQUENCE [LARGE SCALE GENOMIC DNA]</scope>
</reference>
<dbReference type="Pfam" id="PF11363">
    <property type="entry name" value="DUF3164"/>
    <property type="match status" value="1"/>
</dbReference>
<dbReference type="InterPro" id="IPR021505">
    <property type="entry name" value="Phage_B3_Orf6"/>
</dbReference>
<dbReference type="STRING" id="1817772.A2527_11750"/>
<gene>
    <name evidence="1" type="ORF">A2527_11750</name>
</gene>
<evidence type="ECO:0008006" key="3">
    <source>
        <dbReference type="Google" id="ProtNLM"/>
    </source>
</evidence>
<evidence type="ECO:0000313" key="1">
    <source>
        <dbReference type="EMBL" id="OGG93574.1"/>
    </source>
</evidence>
<organism evidence="1 2">
    <name type="scientific">Candidatus Lambdaproteobacteria bacterium RIFOXYD2_FULL_50_16</name>
    <dbReference type="NCBI Taxonomy" id="1817772"/>
    <lineage>
        <taxon>Bacteria</taxon>
        <taxon>Pseudomonadati</taxon>
        <taxon>Pseudomonadota</taxon>
        <taxon>Candidatus Lambdaproteobacteria</taxon>
    </lineage>
</organism>
<name>A0A1F6G636_9PROT</name>
<dbReference type="Proteomes" id="UP000178449">
    <property type="component" value="Unassembled WGS sequence"/>
</dbReference>
<sequence>MAKIIYLNQQPFWQDSQGRLIPESQVRPEDQAKDRMIEEIAQSWKEAQANLIHLKRWVYSEVGAYLSVLSSKYGAKSKPPESGLTIKDFSGRFKLQIQVASIISFDEKLQIAKGLIDQCIERWSRNSDPKLVTVIKDAFRVNQQGKISIPRILGLRNLSIDDVDWERAMEAITDSVLIEHTKKYVRLYERDEEAEGGYKALPLDIAAL</sequence>